<comment type="subcellular location">
    <subcellularLocation>
        <location evidence="10">Cytoplasm</location>
    </subcellularLocation>
</comment>
<reference evidence="13" key="2">
    <citation type="submission" date="2021-04" db="EMBL/GenBank/DDBJ databases">
        <authorList>
            <person name="Gilroy R."/>
        </authorList>
    </citation>
    <scope>NUCLEOTIDE SEQUENCE</scope>
    <source>
        <strain evidence="13">ChiHjej11B10-19426</strain>
    </source>
</reference>
<sequence>MEQEYTGTVIESTGSHYVIRTADGGTVEMRLRGRMRLQNGRTTNPVAVGDVVRYELTADGGAAVTAVELRRNYLIRRASNLSKEAHVIAANLDRAFIVATLFSPVTNTEFIDRFLVTCEAYGIPAGILLNKLDLAATHPEELEEFIAIYETAGYAVYPLSATEQTGLEVVRQLTATGTTLLTGNSGAGKSTLIKALVPDADVRIGRISDAHHKGMHTTTFARMYRLPSGGDLIDTPGIKGFGLVDIAAGEVFRYFPEFMRHAPQCQYYNCTHTHEPGCAVIRAVEAGEIAPQRYVSYLKLLDEDGKYRS</sequence>
<dbReference type="InterPro" id="IPR012340">
    <property type="entry name" value="NA-bd_OB-fold"/>
</dbReference>
<keyword evidence="5 10" id="KW-0547">Nucleotide-binding</keyword>
<evidence type="ECO:0000313" key="13">
    <source>
        <dbReference type="EMBL" id="HIZ15362.1"/>
    </source>
</evidence>
<evidence type="ECO:0000256" key="4">
    <source>
        <dbReference type="ARBA" id="ARBA00022730"/>
    </source>
</evidence>
<dbReference type="InterPro" id="IPR004881">
    <property type="entry name" value="Ribosome_biogen_GTPase_RsgA"/>
</dbReference>
<dbReference type="PANTHER" id="PTHR32120:SF11">
    <property type="entry name" value="SMALL RIBOSOMAL SUBUNIT BIOGENESIS GTPASE RSGA 1, MITOCHONDRIAL-RELATED"/>
    <property type="match status" value="1"/>
</dbReference>
<keyword evidence="2 10" id="KW-0690">Ribosome biogenesis</keyword>
<dbReference type="SUPFAM" id="SSF52540">
    <property type="entry name" value="P-loop containing nucleoside triphosphate hydrolases"/>
    <property type="match status" value="1"/>
</dbReference>
<comment type="subunit">
    <text evidence="10">Monomer. Associates with 30S ribosomal subunit, binds 16S rRNA.</text>
</comment>
<dbReference type="GO" id="GO:0046872">
    <property type="term" value="F:metal ion binding"/>
    <property type="evidence" value="ECO:0007669"/>
    <property type="project" value="UniProtKB-KW"/>
</dbReference>
<comment type="caution">
    <text evidence="13">The sequence shown here is derived from an EMBL/GenBank/DDBJ whole genome shotgun (WGS) entry which is preliminary data.</text>
</comment>
<comment type="similarity">
    <text evidence="10">Belongs to the TRAFAC class YlqF/YawG GTPase family. RsgA subfamily.</text>
</comment>
<dbReference type="HAMAP" id="MF_01820">
    <property type="entry name" value="GTPase_RsgA"/>
    <property type="match status" value="1"/>
</dbReference>
<evidence type="ECO:0000256" key="7">
    <source>
        <dbReference type="ARBA" id="ARBA00022833"/>
    </source>
</evidence>
<dbReference type="NCBIfam" id="TIGR00157">
    <property type="entry name" value="ribosome small subunit-dependent GTPase A"/>
    <property type="match status" value="1"/>
</dbReference>
<dbReference type="GO" id="GO:0019843">
    <property type="term" value="F:rRNA binding"/>
    <property type="evidence" value="ECO:0007669"/>
    <property type="project" value="UniProtKB-KW"/>
</dbReference>
<evidence type="ECO:0000256" key="10">
    <source>
        <dbReference type="HAMAP-Rule" id="MF_01820"/>
    </source>
</evidence>
<dbReference type="GO" id="GO:0005525">
    <property type="term" value="F:GTP binding"/>
    <property type="evidence" value="ECO:0007669"/>
    <property type="project" value="UniProtKB-UniRule"/>
</dbReference>
<dbReference type="GO" id="GO:0042274">
    <property type="term" value="P:ribosomal small subunit biogenesis"/>
    <property type="evidence" value="ECO:0007669"/>
    <property type="project" value="UniProtKB-UniRule"/>
</dbReference>
<name>A0A9D2IM83_9BACT</name>
<feature type="binding site" evidence="10">
    <location>
        <begin position="130"/>
        <end position="133"/>
    </location>
    <ligand>
        <name>GTP</name>
        <dbReference type="ChEBI" id="CHEBI:37565"/>
    </ligand>
</feature>
<dbReference type="Gene3D" id="3.40.50.300">
    <property type="entry name" value="P-loop containing nucleotide triphosphate hydrolases"/>
    <property type="match status" value="1"/>
</dbReference>
<dbReference type="Proteomes" id="UP000824014">
    <property type="component" value="Unassembled WGS sequence"/>
</dbReference>
<dbReference type="Pfam" id="PF03193">
    <property type="entry name" value="RsgA_GTPase"/>
    <property type="match status" value="1"/>
</dbReference>
<gene>
    <name evidence="10 13" type="primary">rsgA</name>
    <name evidence="13" type="ORF">H9816_05585</name>
</gene>
<evidence type="ECO:0000256" key="9">
    <source>
        <dbReference type="ARBA" id="ARBA00023134"/>
    </source>
</evidence>
<evidence type="ECO:0000256" key="6">
    <source>
        <dbReference type="ARBA" id="ARBA00022801"/>
    </source>
</evidence>
<dbReference type="Gene3D" id="2.40.50.140">
    <property type="entry name" value="Nucleic acid-binding proteins"/>
    <property type="match status" value="1"/>
</dbReference>
<keyword evidence="4 10" id="KW-0699">rRNA-binding</keyword>
<feature type="domain" description="EngC GTPase" evidence="11">
    <location>
        <begin position="90"/>
        <end position="239"/>
    </location>
</feature>
<protein>
    <recommendedName>
        <fullName evidence="10">Small ribosomal subunit biogenesis GTPase RsgA</fullName>
        <ecNumber evidence="10">3.6.1.-</ecNumber>
    </recommendedName>
</protein>
<evidence type="ECO:0000313" key="14">
    <source>
        <dbReference type="Proteomes" id="UP000824014"/>
    </source>
</evidence>
<evidence type="ECO:0000259" key="11">
    <source>
        <dbReference type="PROSITE" id="PS50936"/>
    </source>
</evidence>
<feature type="binding site" evidence="10">
    <location>
        <position position="272"/>
    </location>
    <ligand>
        <name>Zn(2+)</name>
        <dbReference type="ChEBI" id="CHEBI:29105"/>
    </ligand>
</feature>
<feature type="binding site" evidence="10">
    <location>
        <begin position="183"/>
        <end position="191"/>
    </location>
    <ligand>
        <name>GTP</name>
        <dbReference type="ChEBI" id="CHEBI:37565"/>
    </ligand>
</feature>
<keyword evidence="1 10" id="KW-0963">Cytoplasm</keyword>
<dbReference type="CDD" id="cd04466">
    <property type="entry name" value="S1_YloQ_GTPase"/>
    <property type="match status" value="1"/>
</dbReference>
<evidence type="ECO:0000259" key="12">
    <source>
        <dbReference type="PROSITE" id="PS51721"/>
    </source>
</evidence>
<dbReference type="GO" id="GO:0003924">
    <property type="term" value="F:GTPase activity"/>
    <property type="evidence" value="ECO:0007669"/>
    <property type="project" value="UniProtKB-UniRule"/>
</dbReference>
<comment type="cofactor">
    <cofactor evidence="10">
        <name>Zn(2+)</name>
        <dbReference type="ChEBI" id="CHEBI:29105"/>
    </cofactor>
    <text evidence="10">Binds 1 zinc ion per subunit.</text>
</comment>
<keyword evidence="9 10" id="KW-0342">GTP-binding</keyword>
<dbReference type="Gene3D" id="1.10.40.50">
    <property type="entry name" value="Probable gtpase engc, domain 3"/>
    <property type="match status" value="1"/>
</dbReference>
<dbReference type="AlphaFoldDB" id="A0A9D2IM83"/>
<feature type="binding site" evidence="10">
    <location>
        <position position="265"/>
    </location>
    <ligand>
        <name>Zn(2+)</name>
        <dbReference type="ChEBI" id="CHEBI:29105"/>
    </ligand>
</feature>
<accession>A0A9D2IM83</accession>
<dbReference type="CDD" id="cd01854">
    <property type="entry name" value="YjeQ_EngC"/>
    <property type="match status" value="1"/>
</dbReference>
<dbReference type="EMBL" id="DXCC01000017">
    <property type="protein sequence ID" value="HIZ15362.1"/>
    <property type="molecule type" value="Genomic_DNA"/>
</dbReference>
<dbReference type="PROSITE" id="PS50936">
    <property type="entry name" value="ENGC_GTPASE"/>
    <property type="match status" value="1"/>
</dbReference>
<feature type="binding site" evidence="10">
    <location>
        <position position="270"/>
    </location>
    <ligand>
        <name>Zn(2+)</name>
        <dbReference type="ChEBI" id="CHEBI:29105"/>
    </ligand>
</feature>
<evidence type="ECO:0000256" key="8">
    <source>
        <dbReference type="ARBA" id="ARBA00022884"/>
    </source>
</evidence>
<dbReference type="PANTHER" id="PTHR32120">
    <property type="entry name" value="SMALL RIBOSOMAL SUBUNIT BIOGENESIS GTPASE RSGA"/>
    <property type="match status" value="1"/>
</dbReference>
<comment type="function">
    <text evidence="10">One of several proteins that assist in the late maturation steps of the functional core of the 30S ribosomal subunit. Helps release RbfA from mature subunits. May play a role in the assembly of ribosomal proteins into the subunit. Circularly permuted GTPase that catalyzes slow GTP hydrolysis, GTPase activity is stimulated by the 30S ribosomal subunit.</text>
</comment>
<dbReference type="EC" id="3.6.1.-" evidence="10"/>
<dbReference type="GO" id="GO:0005737">
    <property type="term" value="C:cytoplasm"/>
    <property type="evidence" value="ECO:0007669"/>
    <property type="project" value="UniProtKB-SubCell"/>
</dbReference>
<organism evidence="13 14">
    <name type="scientific">Candidatus Tidjanibacter faecipullorum</name>
    <dbReference type="NCBI Taxonomy" id="2838766"/>
    <lineage>
        <taxon>Bacteria</taxon>
        <taxon>Pseudomonadati</taxon>
        <taxon>Bacteroidota</taxon>
        <taxon>Bacteroidia</taxon>
        <taxon>Bacteroidales</taxon>
        <taxon>Rikenellaceae</taxon>
        <taxon>Tidjanibacter</taxon>
    </lineage>
</organism>
<feature type="domain" description="CP-type G" evidence="12">
    <location>
        <begin position="81"/>
        <end position="241"/>
    </location>
</feature>
<dbReference type="InterPro" id="IPR030378">
    <property type="entry name" value="G_CP_dom"/>
</dbReference>
<evidence type="ECO:0000256" key="2">
    <source>
        <dbReference type="ARBA" id="ARBA00022517"/>
    </source>
</evidence>
<feature type="binding site" evidence="10">
    <location>
        <position position="278"/>
    </location>
    <ligand>
        <name>Zn(2+)</name>
        <dbReference type="ChEBI" id="CHEBI:29105"/>
    </ligand>
</feature>
<dbReference type="SUPFAM" id="SSF50249">
    <property type="entry name" value="Nucleic acid-binding proteins"/>
    <property type="match status" value="1"/>
</dbReference>
<keyword evidence="6 10" id="KW-0378">Hydrolase</keyword>
<keyword evidence="8 10" id="KW-0694">RNA-binding</keyword>
<dbReference type="PROSITE" id="PS51721">
    <property type="entry name" value="G_CP"/>
    <property type="match status" value="1"/>
</dbReference>
<dbReference type="InterPro" id="IPR010914">
    <property type="entry name" value="RsgA_GTPase_dom"/>
</dbReference>
<dbReference type="InterPro" id="IPR027417">
    <property type="entry name" value="P-loop_NTPase"/>
</dbReference>
<evidence type="ECO:0000256" key="1">
    <source>
        <dbReference type="ARBA" id="ARBA00022490"/>
    </source>
</evidence>
<reference evidence="13" key="1">
    <citation type="journal article" date="2021" name="PeerJ">
        <title>Extensive microbial diversity within the chicken gut microbiome revealed by metagenomics and culture.</title>
        <authorList>
            <person name="Gilroy R."/>
            <person name="Ravi A."/>
            <person name="Getino M."/>
            <person name="Pursley I."/>
            <person name="Horton D.L."/>
            <person name="Alikhan N.F."/>
            <person name="Baker D."/>
            <person name="Gharbi K."/>
            <person name="Hall N."/>
            <person name="Watson M."/>
            <person name="Adriaenssens E.M."/>
            <person name="Foster-Nyarko E."/>
            <person name="Jarju S."/>
            <person name="Secka A."/>
            <person name="Antonio M."/>
            <person name="Oren A."/>
            <person name="Chaudhuri R.R."/>
            <person name="La Ragione R."/>
            <person name="Hildebrand F."/>
            <person name="Pallen M.J."/>
        </authorList>
    </citation>
    <scope>NUCLEOTIDE SEQUENCE</scope>
    <source>
        <strain evidence="13">ChiHjej11B10-19426</strain>
    </source>
</reference>
<keyword evidence="3 10" id="KW-0479">Metal-binding</keyword>
<keyword evidence="7 10" id="KW-0862">Zinc</keyword>
<dbReference type="Pfam" id="PF16745">
    <property type="entry name" value="RsgA_N"/>
    <property type="match status" value="1"/>
</dbReference>
<dbReference type="InterPro" id="IPR031944">
    <property type="entry name" value="RsgA_N"/>
</dbReference>
<proteinExistence type="inferred from homology"/>
<evidence type="ECO:0000256" key="3">
    <source>
        <dbReference type="ARBA" id="ARBA00022723"/>
    </source>
</evidence>
<evidence type="ECO:0000256" key="5">
    <source>
        <dbReference type="ARBA" id="ARBA00022741"/>
    </source>
</evidence>